<name>A0ABQ3EXF2_9ACTN</name>
<evidence type="ECO:0000256" key="1">
    <source>
        <dbReference type="SAM" id="MobiDB-lite"/>
    </source>
</evidence>
<proteinExistence type="predicted"/>
<sequence>MTHDGERPVEHRLREALGARADTVTVRDLRPADPPGSSTRRPVAAVWLRRLTWSAAGLAGAAAAVTGYLVLGPEQGQVRPVPPAAPAEIPSPTPSPQAPAPSHSAEPSPIPSPPATRLPSPRTTPTAPGTYPPSASPSRPGPPSTAPASASPTPMGSGHPSQGGSGKP</sequence>
<feature type="compositionally biased region" description="Low complexity" evidence="1">
    <location>
        <begin position="117"/>
        <end position="129"/>
    </location>
</feature>
<protein>
    <submittedName>
        <fullName evidence="2">Uncharacterized protein</fullName>
    </submittedName>
</protein>
<reference evidence="3" key="1">
    <citation type="journal article" date="2019" name="Int. J. Syst. Evol. Microbiol.">
        <title>The Global Catalogue of Microorganisms (GCM) 10K type strain sequencing project: providing services to taxonomists for standard genome sequencing and annotation.</title>
        <authorList>
            <consortium name="The Broad Institute Genomics Platform"/>
            <consortium name="The Broad Institute Genome Sequencing Center for Infectious Disease"/>
            <person name="Wu L."/>
            <person name="Ma J."/>
        </authorList>
    </citation>
    <scope>NUCLEOTIDE SEQUENCE [LARGE SCALE GENOMIC DNA]</scope>
    <source>
        <strain evidence="3">JCM 4738</strain>
    </source>
</reference>
<dbReference type="RefSeq" id="WP_190184642.1">
    <property type="nucleotide sequence ID" value="NZ_BMVP01000004.1"/>
</dbReference>
<comment type="caution">
    <text evidence="2">The sequence shown here is derived from an EMBL/GenBank/DDBJ whole genome shotgun (WGS) entry which is preliminary data.</text>
</comment>
<dbReference type="PRINTS" id="PR01217">
    <property type="entry name" value="PRICHEXTENSN"/>
</dbReference>
<feature type="compositionally biased region" description="Pro residues" evidence="1">
    <location>
        <begin position="130"/>
        <end position="145"/>
    </location>
</feature>
<dbReference type="Proteomes" id="UP000642673">
    <property type="component" value="Unassembled WGS sequence"/>
</dbReference>
<accession>A0ABQ3EXF2</accession>
<evidence type="ECO:0000313" key="3">
    <source>
        <dbReference type="Proteomes" id="UP000642673"/>
    </source>
</evidence>
<feature type="compositionally biased region" description="Pro residues" evidence="1">
    <location>
        <begin position="80"/>
        <end position="99"/>
    </location>
</feature>
<feature type="compositionally biased region" description="Low complexity" evidence="1">
    <location>
        <begin position="146"/>
        <end position="158"/>
    </location>
</feature>
<evidence type="ECO:0000313" key="2">
    <source>
        <dbReference type="EMBL" id="GHB58250.1"/>
    </source>
</evidence>
<organism evidence="2 3">
    <name type="scientific">Streptomyces cirratus</name>
    <dbReference type="NCBI Taxonomy" id="68187"/>
    <lineage>
        <taxon>Bacteria</taxon>
        <taxon>Bacillati</taxon>
        <taxon>Actinomycetota</taxon>
        <taxon>Actinomycetes</taxon>
        <taxon>Kitasatosporales</taxon>
        <taxon>Streptomycetaceae</taxon>
        <taxon>Streptomyces</taxon>
    </lineage>
</organism>
<dbReference type="EMBL" id="BMVP01000004">
    <property type="protein sequence ID" value="GHB58250.1"/>
    <property type="molecule type" value="Genomic_DNA"/>
</dbReference>
<keyword evidence="3" id="KW-1185">Reference proteome</keyword>
<gene>
    <name evidence="2" type="ORF">GCM10010347_30580</name>
</gene>
<feature type="region of interest" description="Disordered" evidence="1">
    <location>
        <begin position="16"/>
        <end position="42"/>
    </location>
</feature>
<feature type="region of interest" description="Disordered" evidence="1">
    <location>
        <begin position="74"/>
        <end position="168"/>
    </location>
</feature>